<sequence>AIGNRLNELCHTESESPANILSFIYDDETKRRLRKEDEEEDFLDDNTVNPTKCGCPFALKMAACQLLLEITTFLRETFPCLPRPRAEPLVDLESCRLHLDPELDRHRYERKISFAGIIDDEQDSKDSLHSSSHTLKSETACEEKKGPSRKVRPGGSRLLQIKGARSFRVKKGGSLSSIRRAGSLKSTKLTRQDSESENEEVLLSQSHDTVTDIGSPWSTSEPSIEPEGLSTVGTEENYHRNMTWLPCSEKSCLRTPSLKKRIPVTSLEGKKDSGMLKYIRTQVMSLSPAPLSLLIKAAPILTEDMYGDIQPAAWELLLSVDEHMAAAA</sequence>
<feature type="compositionally biased region" description="Basic and acidic residues" evidence="1">
    <location>
        <begin position="135"/>
        <end position="146"/>
    </location>
</feature>
<dbReference type="OrthoDB" id="5584001at2759"/>
<feature type="domain" description="Protein UNC80 central region" evidence="2">
    <location>
        <begin position="247"/>
        <end position="328"/>
    </location>
</feature>
<dbReference type="Proteomes" id="UP000288216">
    <property type="component" value="Unassembled WGS sequence"/>
</dbReference>
<gene>
    <name evidence="3" type="ORF">scyTo_0019466</name>
</gene>
<proteinExistence type="predicted"/>
<feature type="region of interest" description="Disordered" evidence="1">
    <location>
        <begin position="186"/>
        <end position="230"/>
    </location>
</feature>
<dbReference type="GO" id="GO:0030424">
    <property type="term" value="C:axon"/>
    <property type="evidence" value="ECO:0007669"/>
    <property type="project" value="TreeGrafter"/>
</dbReference>
<organism evidence="3 4">
    <name type="scientific">Scyliorhinus torazame</name>
    <name type="common">Cloudy catshark</name>
    <name type="synonym">Catulus torazame</name>
    <dbReference type="NCBI Taxonomy" id="75743"/>
    <lineage>
        <taxon>Eukaryota</taxon>
        <taxon>Metazoa</taxon>
        <taxon>Chordata</taxon>
        <taxon>Craniata</taxon>
        <taxon>Vertebrata</taxon>
        <taxon>Chondrichthyes</taxon>
        <taxon>Elasmobranchii</taxon>
        <taxon>Galeomorphii</taxon>
        <taxon>Galeoidea</taxon>
        <taxon>Carcharhiniformes</taxon>
        <taxon>Scyliorhinidae</taxon>
        <taxon>Scyliorhinus</taxon>
    </lineage>
</organism>
<dbReference type="AlphaFoldDB" id="A0A401Q0Q3"/>
<evidence type="ECO:0000259" key="2">
    <source>
        <dbReference type="Pfam" id="PF19424"/>
    </source>
</evidence>
<feature type="non-terminal residue" evidence="3">
    <location>
        <position position="328"/>
    </location>
</feature>
<protein>
    <recommendedName>
        <fullName evidence="2">Protein UNC80 central region domain-containing protein</fullName>
    </recommendedName>
</protein>
<comment type="caution">
    <text evidence="3">The sequence shown here is derived from an EMBL/GenBank/DDBJ whole genome shotgun (WGS) entry which is preliminary data.</text>
</comment>
<feature type="region of interest" description="Disordered" evidence="1">
    <location>
        <begin position="123"/>
        <end position="154"/>
    </location>
</feature>
<accession>A0A401Q0Q3</accession>
<dbReference type="GO" id="GO:0005261">
    <property type="term" value="F:monoatomic cation channel activity"/>
    <property type="evidence" value="ECO:0007669"/>
    <property type="project" value="TreeGrafter"/>
</dbReference>
<dbReference type="GO" id="GO:0034703">
    <property type="term" value="C:cation channel complex"/>
    <property type="evidence" value="ECO:0007669"/>
    <property type="project" value="TreeGrafter"/>
</dbReference>
<evidence type="ECO:0000313" key="4">
    <source>
        <dbReference type="Proteomes" id="UP000288216"/>
    </source>
</evidence>
<dbReference type="EMBL" id="BFAA01014514">
    <property type="protein sequence ID" value="GCB78873.1"/>
    <property type="molecule type" value="Genomic_DNA"/>
</dbReference>
<dbReference type="GO" id="GO:0055080">
    <property type="term" value="P:monoatomic cation homeostasis"/>
    <property type="evidence" value="ECO:0007669"/>
    <property type="project" value="TreeGrafter"/>
</dbReference>
<name>A0A401Q0Q3_SCYTO</name>
<dbReference type="PANTHER" id="PTHR31781">
    <property type="entry name" value="UNC80"/>
    <property type="match status" value="1"/>
</dbReference>
<dbReference type="InterPro" id="IPR045852">
    <property type="entry name" value="UNC80_central"/>
</dbReference>
<dbReference type="Pfam" id="PF19424">
    <property type="entry name" value="UNC80"/>
    <property type="match status" value="2"/>
</dbReference>
<evidence type="ECO:0000313" key="3">
    <source>
        <dbReference type="EMBL" id="GCB78873.1"/>
    </source>
</evidence>
<keyword evidence="4" id="KW-1185">Reference proteome</keyword>
<dbReference type="PANTHER" id="PTHR31781:SF1">
    <property type="entry name" value="PROTEIN UNC-80 HOMOLOG"/>
    <property type="match status" value="1"/>
</dbReference>
<dbReference type="STRING" id="75743.A0A401Q0Q3"/>
<reference evidence="3 4" key="1">
    <citation type="journal article" date="2018" name="Nat. Ecol. Evol.">
        <title>Shark genomes provide insights into elasmobranch evolution and the origin of vertebrates.</title>
        <authorList>
            <person name="Hara Y"/>
            <person name="Yamaguchi K"/>
            <person name="Onimaru K"/>
            <person name="Kadota M"/>
            <person name="Koyanagi M"/>
            <person name="Keeley SD"/>
            <person name="Tatsumi K"/>
            <person name="Tanaka K"/>
            <person name="Motone F"/>
            <person name="Kageyama Y"/>
            <person name="Nozu R"/>
            <person name="Adachi N"/>
            <person name="Nishimura O"/>
            <person name="Nakagawa R"/>
            <person name="Tanegashima C"/>
            <person name="Kiyatake I"/>
            <person name="Matsumoto R"/>
            <person name="Murakumo K"/>
            <person name="Nishida K"/>
            <person name="Terakita A"/>
            <person name="Kuratani S"/>
            <person name="Sato K"/>
            <person name="Hyodo S Kuraku.S."/>
        </authorList>
    </citation>
    <scope>NUCLEOTIDE SEQUENCE [LARGE SCALE GENOMIC DNA]</scope>
</reference>
<feature type="domain" description="Protein UNC80 central region" evidence="2">
    <location>
        <begin position="1"/>
        <end position="245"/>
    </location>
</feature>
<feature type="non-terminal residue" evidence="3">
    <location>
        <position position="1"/>
    </location>
</feature>
<evidence type="ECO:0000256" key="1">
    <source>
        <dbReference type="SAM" id="MobiDB-lite"/>
    </source>
</evidence>